<accession>A0ABS7Q7X1</accession>
<sequence>MRDPGHAPGPPANSTPPALPGPRNGALDATGFSAAPGRVNALRNRLF</sequence>
<evidence type="ECO:0000313" key="2">
    <source>
        <dbReference type="EMBL" id="MBY8879048.1"/>
    </source>
</evidence>
<dbReference type="Proteomes" id="UP000778578">
    <property type="component" value="Unassembled WGS sequence"/>
</dbReference>
<dbReference type="RefSeq" id="WP_222963185.1">
    <property type="nucleotide sequence ID" value="NZ_JAINZZ010000016.1"/>
</dbReference>
<keyword evidence="3" id="KW-1185">Reference proteome</keyword>
<evidence type="ECO:0000256" key="1">
    <source>
        <dbReference type="SAM" id="MobiDB-lite"/>
    </source>
</evidence>
<organism evidence="2 3">
    <name type="scientific">Actinacidiphila acidipaludis</name>
    <dbReference type="NCBI Taxonomy" id="2873382"/>
    <lineage>
        <taxon>Bacteria</taxon>
        <taxon>Bacillati</taxon>
        <taxon>Actinomycetota</taxon>
        <taxon>Actinomycetes</taxon>
        <taxon>Kitasatosporales</taxon>
        <taxon>Streptomycetaceae</taxon>
        <taxon>Actinacidiphila</taxon>
    </lineage>
</organism>
<reference evidence="2 3" key="1">
    <citation type="submission" date="2021-08" db="EMBL/GenBank/DDBJ databases">
        <title>WGS of actinomycetes from Thailand.</title>
        <authorList>
            <person name="Thawai C."/>
        </authorList>
    </citation>
    <scope>NUCLEOTIDE SEQUENCE [LARGE SCALE GENOMIC DNA]</scope>
    <source>
        <strain evidence="2 3">PLK6-54</strain>
    </source>
</reference>
<dbReference type="EMBL" id="JAINZZ010000016">
    <property type="protein sequence ID" value="MBY8879048.1"/>
    <property type="molecule type" value="Genomic_DNA"/>
</dbReference>
<feature type="region of interest" description="Disordered" evidence="1">
    <location>
        <begin position="1"/>
        <end position="32"/>
    </location>
</feature>
<comment type="caution">
    <text evidence="2">The sequence shown here is derived from an EMBL/GenBank/DDBJ whole genome shotgun (WGS) entry which is preliminary data.</text>
</comment>
<name>A0ABS7Q7X1_9ACTN</name>
<gene>
    <name evidence="2" type="ORF">K7862_15585</name>
</gene>
<proteinExistence type="predicted"/>
<protein>
    <submittedName>
        <fullName evidence="2">Uncharacterized protein</fullName>
    </submittedName>
</protein>
<evidence type="ECO:0000313" key="3">
    <source>
        <dbReference type="Proteomes" id="UP000778578"/>
    </source>
</evidence>
<feature type="compositionally biased region" description="Pro residues" evidence="1">
    <location>
        <begin position="7"/>
        <end position="20"/>
    </location>
</feature>